<dbReference type="EMBL" id="VCKW01000028">
    <property type="protein sequence ID" value="TMR04822.1"/>
    <property type="molecule type" value="Genomic_DNA"/>
</dbReference>
<evidence type="ECO:0000313" key="2">
    <source>
        <dbReference type="EMBL" id="TMR04822.1"/>
    </source>
</evidence>
<dbReference type="Pfam" id="PF11706">
    <property type="entry name" value="zf-CGNR"/>
    <property type="match status" value="1"/>
</dbReference>
<dbReference type="Pfam" id="PF07336">
    <property type="entry name" value="ABATE"/>
    <property type="match status" value="1"/>
</dbReference>
<comment type="caution">
    <text evidence="2">The sequence shown here is derived from an EMBL/GenBank/DDBJ whole genome shotgun (WGS) entry which is preliminary data.</text>
</comment>
<sequence>MARRPLTGEPLPLDLVNTRWPEGGKILDEFDDPAALDAWLREHDLPSGGPSGGSERYLAPLLTARTAIRRSLDEGVDDEVNAVLEHGALRLSLRDGVPAEHLDLDDESWRPAWLVARAYLDLLATAPPDRLRHCAGADCVLWFLDTSRNGRRRWCSMTGCGNRAKVNAHYARTTGRH</sequence>
<dbReference type="RefSeq" id="WP_138644418.1">
    <property type="nucleotide sequence ID" value="NZ_VCKW01000028.1"/>
</dbReference>
<dbReference type="AlphaFoldDB" id="A0A5C4JGT4"/>
<dbReference type="InterPro" id="IPR010852">
    <property type="entry name" value="ABATE"/>
</dbReference>
<dbReference type="Gene3D" id="1.10.3300.10">
    <property type="entry name" value="Jann2411-like domain"/>
    <property type="match status" value="1"/>
</dbReference>
<dbReference type="Proteomes" id="UP000309174">
    <property type="component" value="Unassembled WGS sequence"/>
</dbReference>
<evidence type="ECO:0000259" key="1">
    <source>
        <dbReference type="Pfam" id="PF11706"/>
    </source>
</evidence>
<dbReference type="PANTHER" id="PTHR35525:SF3">
    <property type="entry name" value="BLL6575 PROTEIN"/>
    <property type="match status" value="1"/>
</dbReference>
<dbReference type="InterPro" id="IPR023286">
    <property type="entry name" value="ABATE_dom_sf"/>
</dbReference>
<name>A0A5C4JGT4_9ACTN</name>
<evidence type="ECO:0000313" key="3">
    <source>
        <dbReference type="Proteomes" id="UP000309174"/>
    </source>
</evidence>
<dbReference type="InterPro" id="IPR021005">
    <property type="entry name" value="Znf_CGNR"/>
</dbReference>
<dbReference type="PANTHER" id="PTHR35525">
    <property type="entry name" value="BLL6575 PROTEIN"/>
    <property type="match status" value="1"/>
</dbReference>
<dbReference type="SUPFAM" id="SSF160904">
    <property type="entry name" value="Jann2411-like"/>
    <property type="match status" value="1"/>
</dbReference>
<organism evidence="2 3">
    <name type="scientific">Actinomadura soli</name>
    <dbReference type="NCBI Taxonomy" id="2508997"/>
    <lineage>
        <taxon>Bacteria</taxon>
        <taxon>Bacillati</taxon>
        <taxon>Actinomycetota</taxon>
        <taxon>Actinomycetes</taxon>
        <taxon>Streptosporangiales</taxon>
        <taxon>Thermomonosporaceae</taxon>
        <taxon>Actinomadura</taxon>
    </lineage>
</organism>
<dbReference type="OrthoDB" id="3211108at2"/>
<gene>
    <name evidence="2" type="ORF">ETD83_07980</name>
</gene>
<keyword evidence="3" id="KW-1185">Reference proteome</keyword>
<proteinExistence type="predicted"/>
<accession>A0A5C4JGT4</accession>
<protein>
    <recommendedName>
        <fullName evidence="1">Zinc finger CGNR domain-containing protein</fullName>
    </recommendedName>
</protein>
<feature type="domain" description="Zinc finger CGNR" evidence="1">
    <location>
        <begin position="130"/>
        <end position="172"/>
    </location>
</feature>
<reference evidence="2 3" key="1">
    <citation type="submission" date="2019-05" db="EMBL/GenBank/DDBJ databases">
        <title>Draft genome sequence of Actinomadura sp. 14C53.</title>
        <authorList>
            <person name="Saricaoglu S."/>
            <person name="Isik K."/>
        </authorList>
    </citation>
    <scope>NUCLEOTIDE SEQUENCE [LARGE SCALE GENOMIC DNA]</scope>
    <source>
        <strain evidence="2 3">14C53</strain>
    </source>
</reference>